<feature type="domain" description="Cupin type-2" evidence="1">
    <location>
        <begin position="46"/>
        <end position="111"/>
    </location>
</feature>
<evidence type="ECO:0000259" key="1">
    <source>
        <dbReference type="Pfam" id="PF07883"/>
    </source>
</evidence>
<dbReference type="InterPro" id="IPR053146">
    <property type="entry name" value="QDO-like"/>
</dbReference>
<dbReference type="Gene3D" id="2.60.120.10">
    <property type="entry name" value="Jelly Rolls"/>
    <property type="match status" value="1"/>
</dbReference>
<keyword evidence="3" id="KW-1185">Reference proteome</keyword>
<gene>
    <name evidence="2" type="ORF">QWY13_16200</name>
</gene>
<dbReference type="PANTHER" id="PTHR36440">
    <property type="entry name" value="PUTATIVE (AFU_ORTHOLOGUE AFUA_8G07350)-RELATED"/>
    <property type="match status" value="1"/>
</dbReference>
<name>A0ABT8NGK6_9BACL</name>
<reference evidence="2 3" key="1">
    <citation type="submission" date="2023-07" db="EMBL/GenBank/DDBJ databases">
        <title>Novel species in genus Planococcus.</title>
        <authorList>
            <person name="Ning S."/>
        </authorList>
    </citation>
    <scope>NUCLEOTIDE SEQUENCE [LARGE SCALE GENOMIC DNA]</scope>
    <source>
        <strain evidence="2 3">N017</strain>
    </source>
</reference>
<sequence length="157" mass="17521">MEQQLNNAFSFAHGKGRAYWFNGTLMEIKATSEDTNGVFSLIEGLLPPGYETPLHKKQNEEDICYVLEGEVTFTFGEKTIMGKPGTFVYVPRNLEHKFKVEGSSPAKVLFMFTPAGVEQFFIESGVAADEFKLPTDIDTDMEKFTATAQKYGVEILG</sequence>
<proteinExistence type="predicted"/>
<dbReference type="SUPFAM" id="SSF51182">
    <property type="entry name" value="RmlC-like cupins"/>
    <property type="match status" value="1"/>
</dbReference>
<dbReference type="RefSeq" id="WP_301857350.1">
    <property type="nucleotide sequence ID" value="NZ_JAUJWU010000005.1"/>
</dbReference>
<protein>
    <submittedName>
        <fullName evidence="2">Cupin domain-containing protein</fullName>
    </submittedName>
</protein>
<evidence type="ECO:0000313" key="3">
    <source>
        <dbReference type="Proteomes" id="UP001172142"/>
    </source>
</evidence>
<dbReference type="InterPro" id="IPR014710">
    <property type="entry name" value="RmlC-like_jellyroll"/>
</dbReference>
<accession>A0ABT8NGK6</accession>
<dbReference type="EMBL" id="JAUJWU010000005">
    <property type="protein sequence ID" value="MDN7247023.1"/>
    <property type="molecule type" value="Genomic_DNA"/>
</dbReference>
<dbReference type="Proteomes" id="UP001172142">
    <property type="component" value="Unassembled WGS sequence"/>
</dbReference>
<dbReference type="Pfam" id="PF07883">
    <property type="entry name" value="Cupin_2"/>
    <property type="match status" value="1"/>
</dbReference>
<dbReference type="InterPro" id="IPR013096">
    <property type="entry name" value="Cupin_2"/>
</dbReference>
<comment type="caution">
    <text evidence="2">The sequence shown here is derived from an EMBL/GenBank/DDBJ whole genome shotgun (WGS) entry which is preliminary data.</text>
</comment>
<dbReference type="InterPro" id="IPR011051">
    <property type="entry name" value="RmlC_Cupin_sf"/>
</dbReference>
<dbReference type="PANTHER" id="PTHR36440:SF1">
    <property type="entry name" value="PUTATIVE (AFU_ORTHOLOGUE AFUA_8G07350)-RELATED"/>
    <property type="match status" value="1"/>
</dbReference>
<organism evidence="2 3">
    <name type="scientific">Planococcus shenhongbingii</name>
    <dbReference type="NCBI Taxonomy" id="3058398"/>
    <lineage>
        <taxon>Bacteria</taxon>
        <taxon>Bacillati</taxon>
        <taxon>Bacillota</taxon>
        <taxon>Bacilli</taxon>
        <taxon>Bacillales</taxon>
        <taxon>Caryophanaceae</taxon>
        <taxon>Planococcus</taxon>
    </lineage>
</organism>
<evidence type="ECO:0000313" key="2">
    <source>
        <dbReference type="EMBL" id="MDN7247023.1"/>
    </source>
</evidence>